<gene>
    <name evidence="2" type="ORF">AVDCRST_MAG02-931</name>
</gene>
<protein>
    <submittedName>
        <fullName evidence="2">Uncharacterized protein</fullName>
    </submittedName>
</protein>
<dbReference type="AlphaFoldDB" id="A0A6J4QQN4"/>
<evidence type="ECO:0000313" key="2">
    <source>
        <dbReference type="EMBL" id="CAA9452057.1"/>
    </source>
</evidence>
<feature type="region of interest" description="Disordered" evidence="1">
    <location>
        <begin position="1"/>
        <end position="102"/>
    </location>
</feature>
<name>A0A6J4QQN4_9ACTN</name>
<feature type="non-terminal residue" evidence="2">
    <location>
        <position position="1"/>
    </location>
</feature>
<organism evidence="2">
    <name type="scientific">uncultured Rubrobacteraceae bacterium</name>
    <dbReference type="NCBI Taxonomy" id="349277"/>
    <lineage>
        <taxon>Bacteria</taxon>
        <taxon>Bacillati</taxon>
        <taxon>Actinomycetota</taxon>
        <taxon>Rubrobacteria</taxon>
        <taxon>Rubrobacterales</taxon>
        <taxon>Rubrobacteraceae</taxon>
        <taxon>environmental samples</taxon>
    </lineage>
</organism>
<accession>A0A6J4QQN4</accession>
<sequence>GRTTEARRQRGGGVARRGIPVRDDDGGGRLRPLRQRKLRGRPDGVPAPHDARHRRALSGLRQRADARRPQLRSLLAGDAGRPTPAHTGRLERGRRGSGGRGV</sequence>
<reference evidence="2" key="1">
    <citation type="submission" date="2020-02" db="EMBL/GenBank/DDBJ databases">
        <authorList>
            <person name="Meier V. D."/>
        </authorList>
    </citation>
    <scope>NUCLEOTIDE SEQUENCE</scope>
    <source>
        <strain evidence="2">AVDCRST_MAG02</strain>
    </source>
</reference>
<feature type="non-terminal residue" evidence="2">
    <location>
        <position position="102"/>
    </location>
</feature>
<proteinExistence type="predicted"/>
<evidence type="ECO:0000256" key="1">
    <source>
        <dbReference type="SAM" id="MobiDB-lite"/>
    </source>
</evidence>
<dbReference type="EMBL" id="CADCVH010000032">
    <property type="protein sequence ID" value="CAA9452057.1"/>
    <property type="molecule type" value="Genomic_DNA"/>
</dbReference>